<evidence type="ECO:0000256" key="2">
    <source>
        <dbReference type="ARBA" id="ARBA00023125"/>
    </source>
</evidence>
<dbReference type="PROSITE" id="PS00041">
    <property type="entry name" value="HTH_ARAC_FAMILY_1"/>
    <property type="match status" value="1"/>
</dbReference>
<dbReference type="Pfam" id="PF12833">
    <property type="entry name" value="HTH_18"/>
    <property type="match status" value="1"/>
</dbReference>
<dbReference type="EMBL" id="JBBMFJ010000018">
    <property type="protein sequence ID" value="MEQ2563361.1"/>
    <property type="molecule type" value="Genomic_DNA"/>
</dbReference>
<dbReference type="Gene3D" id="1.10.10.60">
    <property type="entry name" value="Homeodomain-like"/>
    <property type="match status" value="2"/>
</dbReference>
<dbReference type="InterPro" id="IPR018060">
    <property type="entry name" value="HTH_AraC"/>
</dbReference>
<dbReference type="InterPro" id="IPR037923">
    <property type="entry name" value="HTH-like"/>
</dbReference>
<keyword evidence="3" id="KW-0804">Transcription</keyword>
<dbReference type="Proteomes" id="UP001437460">
    <property type="component" value="Unassembled WGS sequence"/>
</dbReference>
<protein>
    <submittedName>
        <fullName evidence="5">AraC family transcriptional regulator</fullName>
    </submittedName>
</protein>
<dbReference type="Gene3D" id="2.60.120.10">
    <property type="entry name" value="Jelly Rolls"/>
    <property type="match status" value="1"/>
</dbReference>
<accession>A0ABV1HM12</accession>
<dbReference type="InterPro" id="IPR018062">
    <property type="entry name" value="HTH_AraC-typ_CS"/>
</dbReference>
<proteinExistence type="predicted"/>
<dbReference type="Pfam" id="PF02311">
    <property type="entry name" value="AraC_binding"/>
    <property type="match status" value="1"/>
</dbReference>
<dbReference type="InterPro" id="IPR009057">
    <property type="entry name" value="Homeodomain-like_sf"/>
</dbReference>
<dbReference type="PANTHER" id="PTHR43280">
    <property type="entry name" value="ARAC-FAMILY TRANSCRIPTIONAL REGULATOR"/>
    <property type="match status" value="1"/>
</dbReference>
<name>A0ABV1HM12_9FIRM</name>
<keyword evidence="1" id="KW-0805">Transcription regulation</keyword>
<feature type="domain" description="HTH araC/xylS-type" evidence="4">
    <location>
        <begin position="195"/>
        <end position="293"/>
    </location>
</feature>
<evidence type="ECO:0000313" key="5">
    <source>
        <dbReference type="EMBL" id="MEQ2563361.1"/>
    </source>
</evidence>
<evidence type="ECO:0000259" key="4">
    <source>
        <dbReference type="PROSITE" id="PS01124"/>
    </source>
</evidence>
<dbReference type="SMART" id="SM00342">
    <property type="entry name" value="HTH_ARAC"/>
    <property type="match status" value="1"/>
</dbReference>
<dbReference type="SUPFAM" id="SSF51215">
    <property type="entry name" value="Regulatory protein AraC"/>
    <property type="match status" value="1"/>
</dbReference>
<evidence type="ECO:0000313" key="6">
    <source>
        <dbReference type="Proteomes" id="UP001437460"/>
    </source>
</evidence>
<comment type="caution">
    <text evidence="5">The sequence shown here is derived from an EMBL/GenBank/DDBJ whole genome shotgun (WGS) entry which is preliminary data.</text>
</comment>
<dbReference type="PRINTS" id="PR00032">
    <property type="entry name" value="HTHARAC"/>
</dbReference>
<dbReference type="SUPFAM" id="SSF46689">
    <property type="entry name" value="Homeodomain-like"/>
    <property type="match status" value="2"/>
</dbReference>
<keyword evidence="6" id="KW-1185">Reference proteome</keyword>
<evidence type="ECO:0000256" key="1">
    <source>
        <dbReference type="ARBA" id="ARBA00023015"/>
    </source>
</evidence>
<dbReference type="PROSITE" id="PS01124">
    <property type="entry name" value="HTH_ARAC_FAMILY_2"/>
    <property type="match status" value="1"/>
</dbReference>
<organism evidence="5 6">
    <name type="scientific">Ventrimonas faecis</name>
    <dbReference type="NCBI Taxonomy" id="3133170"/>
    <lineage>
        <taxon>Bacteria</taxon>
        <taxon>Bacillati</taxon>
        <taxon>Bacillota</taxon>
        <taxon>Clostridia</taxon>
        <taxon>Lachnospirales</taxon>
        <taxon>Lachnospiraceae</taxon>
        <taxon>Ventrimonas</taxon>
    </lineage>
</organism>
<reference evidence="5 6" key="1">
    <citation type="submission" date="2024-03" db="EMBL/GenBank/DDBJ databases">
        <title>Human intestinal bacterial collection.</title>
        <authorList>
            <person name="Pauvert C."/>
            <person name="Hitch T.C.A."/>
            <person name="Clavel T."/>
        </authorList>
    </citation>
    <scope>NUCLEOTIDE SEQUENCE [LARGE SCALE GENOMIC DNA]</scope>
    <source>
        <strain evidence="5 6">CLA-AP-H27</strain>
    </source>
</reference>
<dbReference type="InterPro" id="IPR014710">
    <property type="entry name" value="RmlC-like_jellyroll"/>
</dbReference>
<dbReference type="PANTHER" id="PTHR43280:SF34">
    <property type="entry name" value="ARAC-FAMILY TRANSCRIPTIONAL REGULATOR"/>
    <property type="match status" value="1"/>
</dbReference>
<dbReference type="RefSeq" id="WP_349229518.1">
    <property type="nucleotide sequence ID" value="NZ_JBBMFJ010000018.1"/>
</dbReference>
<gene>
    <name evidence="5" type="ORF">WMO41_09375</name>
</gene>
<dbReference type="InterPro" id="IPR003313">
    <property type="entry name" value="AraC-bd"/>
</dbReference>
<keyword evidence="2" id="KW-0238">DNA-binding</keyword>
<evidence type="ECO:0000256" key="3">
    <source>
        <dbReference type="ARBA" id="ARBA00023163"/>
    </source>
</evidence>
<sequence>MSASFPKCNQAGIEFVISTNEDLREESMFLSEEFPIAMYTQNFIHAASDSIPFHWHDELQITWISEGELEYCINGDKFKLGSDKLVLVQSHQLHSSHTTTSDVKTLCINFTPEIFHPLILKKYIQPMLDSHAFAYSLLLLKPYQITMLKKLQNWKKEPLGYFSVMNFLSQVFEEILKEFEEDTETPDREETRLFHEMLGFVHANFAQPLSVKDIADSVILNKNRCTALFKKYTNMSPIKYLNEYRLYTAKNMILHTDKSISDISADVGYNQISHFIEQFRLSYGMSPLKYRNKFGREAL</sequence>
<dbReference type="InterPro" id="IPR020449">
    <property type="entry name" value="Tscrpt_reg_AraC-type_HTH"/>
</dbReference>